<organism evidence="2 3">
    <name type="scientific">Actinocorallia longicatena</name>
    <dbReference type="NCBI Taxonomy" id="111803"/>
    <lineage>
        <taxon>Bacteria</taxon>
        <taxon>Bacillati</taxon>
        <taxon>Actinomycetota</taxon>
        <taxon>Actinomycetes</taxon>
        <taxon>Streptosporangiales</taxon>
        <taxon>Thermomonosporaceae</taxon>
        <taxon>Actinocorallia</taxon>
    </lineage>
</organism>
<protein>
    <recommendedName>
        <fullName evidence="4">Secreted protein</fullName>
    </recommendedName>
</protein>
<evidence type="ECO:0000256" key="1">
    <source>
        <dbReference type="SAM" id="SignalP"/>
    </source>
</evidence>
<dbReference type="RefSeq" id="WP_344821606.1">
    <property type="nucleotide sequence ID" value="NZ_BAAAUV010000001.1"/>
</dbReference>
<feature type="chain" id="PRO_5046729014" description="Secreted protein" evidence="1">
    <location>
        <begin position="23"/>
        <end position="159"/>
    </location>
</feature>
<keyword evidence="3" id="KW-1185">Reference proteome</keyword>
<evidence type="ECO:0000313" key="2">
    <source>
        <dbReference type="EMBL" id="GAA3195044.1"/>
    </source>
</evidence>
<reference evidence="3" key="1">
    <citation type="journal article" date="2019" name="Int. J. Syst. Evol. Microbiol.">
        <title>The Global Catalogue of Microorganisms (GCM) 10K type strain sequencing project: providing services to taxonomists for standard genome sequencing and annotation.</title>
        <authorList>
            <consortium name="The Broad Institute Genomics Platform"/>
            <consortium name="The Broad Institute Genome Sequencing Center for Infectious Disease"/>
            <person name="Wu L."/>
            <person name="Ma J."/>
        </authorList>
    </citation>
    <scope>NUCLEOTIDE SEQUENCE [LARGE SCALE GENOMIC DNA]</scope>
    <source>
        <strain evidence="3">JCM 9377</strain>
    </source>
</reference>
<evidence type="ECO:0000313" key="3">
    <source>
        <dbReference type="Proteomes" id="UP001501237"/>
    </source>
</evidence>
<feature type="signal peptide" evidence="1">
    <location>
        <begin position="1"/>
        <end position="22"/>
    </location>
</feature>
<gene>
    <name evidence="2" type="ORF">GCM10010468_05110</name>
</gene>
<sequence>MKTNVKVLVPVLAAGLAAGAVAVPAAASPAGRTVTYTSEMRLYSPNGRPLNTVYGNCGKSWLTIRDVGVRKYQVKTGFQLSGGRKAISYAWTARITGPGHKRNQFWGGGLRARAKWEGQHTHTVRAGRFRASVVAGSHAVLTNRQICASGLPFSIASIR</sequence>
<proteinExistence type="predicted"/>
<keyword evidence="1" id="KW-0732">Signal</keyword>
<dbReference type="EMBL" id="BAAAUV010000001">
    <property type="protein sequence ID" value="GAA3195044.1"/>
    <property type="molecule type" value="Genomic_DNA"/>
</dbReference>
<name>A0ABP6PXE1_9ACTN</name>
<accession>A0ABP6PXE1</accession>
<dbReference type="Proteomes" id="UP001501237">
    <property type="component" value="Unassembled WGS sequence"/>
</dbReference>
<comment type="caution">
    <text evidence="2">The sequence shown here is derived from an EMBL/GenBank/DDBJ whole genome shotgun (WGS) entry which is preliminary data.</text>
</comment>
<evidence type="ECO:0008006" key="4">
    <source>
        <dbReference type="Google" id="ProtNLM"/>
    </source>
</evidence>